<dbReference type="InterPro" id="IPR018062">
    <property type="entry name" value="HTH_AraC-typ_CS"/>
</dbReference>
<dbReference type="RefSeq" id="WP_145771684.1">
    <property type="nucleotide sequence ID" value="NZ_LR778301.1"/>
</dbReference>
<dbReference type="AlphaFoldDB" id="A0A6S6XU87"/>
<dbReference type="Pfam" id="PF12833">
    <property type="entry name" value="HTH_18"/>
    <property type="match status" value="1"/>
</dbReference>
<dbReference type="InterPro" id="IPR050204">
    <property type="entry name" value="AraC_XylS_family_regulators"/>
</dbReference>
<sequence length="331" mass="35767">MSQSIIPGIDGFPMGVATKLRGADLMLVEQTVSDLVEPRHISLCAKCSPADIRISHVAMNLGHLFGVQHGAAVHVTSQPIHSYQIMVPLRGHLIGHARNVEVMATPGTALVYVPQDCLDTSWSEDCLALVLSVPAEKLKSLARTAQPGLEIHSMQIKPLMSLTKGSGRSFANALGVICQESVDADSAFSRGLTTRSLEETLLLSLLLSQQDAPRASTALASPNRQAYVARALDYIDAHCTEEIGMLDLVRATGVSLRTLQYGFIEQFGVGPVTYLKQFRLYRIHDALRAAQPGSCSVGDVAARWGFYNGSALARAYRNLFGELPSATLSRR</sequence>
<protein>
    <submittedName>
        <fullName evidence="4">Uncharacterized protein</fullName>
    </submittedName>
</protein>
<dbReference type="InterPro" id="IPR018060">
    <property type="entry name" value="HTH_AraC"/>
</dbReference>
<dbReference type="OrthoDB" id="185346at2"/>
<evidence type="ECO:0000256" key="2">
    <source>
        <dbReference type="ARBA" id="ARBA00023125"/>
    </source>
</evidence>
<keyword evidence="5" id="KW-1185">Reference proteome</keyword>
<name>A0A6S6XU87_9PROT</name>
<keyword evidence="1" id="KW-0805">Transcription regulation</keyword>
<reference evidence="4 5" key="1">
    <citation type="submission" date="2020-03" db="EMBL/GenBank/DDBJ databases">
        <authorList>
            <consortium name="Genoscope - CEA"/>
            <person name="William W."/>
        </authorList>
    </citation>
    <scope>NUCLEOTIDE SEQUENCE [LARGE SCALE GENOMIC DNA]</scope>
    <source>
        <strain evidence="5">DSM 16959</strain>
    </source>
</reference>
<dbReference type="Pfam" id="PF14525">
    <property type="entry name" value="AraC_binding_2"/>
    <property type="match status" value="1"/>
</dbReference>
<gene>
    <name evidence="4" type="ORF">DENOEST_1225</name>
</gene>
<evidence type="ECO:0000256" key="1">
    <source>
        <dbReference type="ARBA" id="ARBA00023015"/>
    </source>
</evidence>
<dbReference type="InterPro" id="IPR035418">
    <property type="entry name" value="AraC-bd_2"/>
</dbReference>
<dbReference type="PROSITE" id="PS01124">
    <property type="entry name" value="HTH_ARAC_FAMILY_2"/>
    <property type="match status" value="1"/>
</dbReference>
<dbReference type="PANTHER" id="PTHR46796">
    <property type="entry name" value="HTH-TYPE TRANSCRIPTIONAL ACTIVATOR RHAS-RELATED"/>
    <property type="match status" value="1"/>
</dbReference>
<evidence type="ECO:0000313" key="4">
    <source>
        <dbReference type="EMBL" id="CAB1368390.1"/>
    </source>
</evidence>
<dbReference type="Proteomes" id="UP000515733">
    <property type="component" value="Chromosome"/>
</dbReference>
<dbReference type="InterPro" id="IPR009057">
    <property type="entry name" value="Homeodomain-like_sf"/>
</dbReference>
<evidence type="ECO:0000256" key="3">
    <source>
        <dbReference type="ARBA" id="ARBA00023163"/>
    </source>
</evidence>
<proteinExistence type="predicted"/>
<accession>A0A6S6XU87</accession>
<dbReference type="PROSITE" id="PS00041">
    <property type="entry name" value="HTH_ARAC_FAMILY_1"/>
    <property type="match status" value="1"/>
</dbReference>
<dbReference type="GO" id="GO:0043565">
    <property type="term" value="F:sequence-specific DNA binding"/>
    <property type="evidence" value="ECO:0007669"/>
    <property type="project" value="InterPro"/>
</dbReference>
<dbReference type="GO" id="GO:0003700">
    <property type="term" value="F:DNA-binding transcription factor activity"/>
    <property type="evidence" value="ECO:0007669"/>
    <property type="project" value="InterPro"/>
</dbReference>
<dbReference type="SUPFAM" id="SSF46689">
    <property type="entry name" value="Homeodomain-like"/>
    <property type="match status" value="2"/>
</dbReference>
<keyword evidence="3" id="KW-0804">Transcription</keyword>
<dbReference type="Gene3D" id="1.10.10.60">
    <property type="entry name" value="Homeodomain-like"/>
    <property type="match status" value="1"/>
</dbReference>
<dbReference type="EMBL" id="LR778301">
    <property type="protein sequence ID" value="CAB1368390.1"/>
    <property type="molecule type" value="Genomic_DNA"/>
</dbReference>
<keyword evidence="2" id="KW-0238">DNA-binding</keyword>
<dbReference type="SMART" id="SM00342">
    <property type="entry name" value="HTH_ARAC"/>
    <property type="match status" value="1"/>
</dbReference>
<evidence type="ECO:0000313" key="5">
    <source>
        <dbReference type="Proteomes" id="UP000515733"/>
    </source>
</evidence>
<dbReference type="KEGG" id="doe:DENOEST_1225"/>
<organism evidence="4 5">
    <name type="scientific">Denitratisoma oestradiolicum</name>
    <dbReference type="NCBI Taxonomy" id="311182"/>
    <lineage>
        <taxon>Bacteria</taxon>
        <taxon>Pseudomonadati</taxon>
        <taxon>Pseudomonadota</taxon>
        <taxon>Betaproteobacteria</taxon>
        <taxon>Nitrosomonadales</taxon>
        <taxon>Sterolibacteriaceae</taxon>
        <taxon>Denitratisoma</taxon>
    </lineage>
</organism>